<feature type="region of interest" description="Disordered" evidence="3">
    <location>
        <begin position="98"/>
        <end position="119"/>
    </location>
</feature>
<dbReference type="STRING" id="590646.G3B2Z0"/>
<dbReference type="Gene3D" id="2.60.40.790">
    <property type="match status" value="1"/>
</dbReference>
<evidence type="ECO:0000259" key="4">
    <source>
        <dbReference type="PROSITE" id="PS01031"/>
    </source>
</evidence>
<reference evidence="5 6" key="1">
    <citation type="journal article" date="2011" name="Proc. Natl. Acad. Sci. U.S.A.">
        <title>Comparative genomics of xylose-fermenting fungi for enhanced biofuel production.</title>
        <authorList>
            <person name="Wohlbach D.J."/>
            <person name="Kuo A."/>
            <person name="Sato T.K."/>
            <person name="Potts K.M."/>
            <person name="Salamov A.A."/>
            <person name="LaButti K.M."/>
            <person name="Sun H."/>
            <person name="Clum A."/>
            <person name="Pangilinan J.L."/>
            <person name="Lindquist E.A."/>
            <person name="Lucas S."/>
            <person name="Lapidus A."/>
            <person name="Jin M."/>
            <person name="Gunawan C."/>
            <person name="Balan V."/>
            <person name="Dale B.E."/>
            <person name="Jeffries T.W."/>
            <person name="Zinkel R."/>
            <person name="Barry K.W."/>
            <person name="Grigoriev I.V."/>
            <person name="Gasch A.P."/>
        </authorList>
    </citation>
    <scope>NUCLEOTIDE SEQUENCE [LARGE SCALE GENOMIC DNA]</scope>
    <source>
        <strain evidence="6">ATCC 10573 / BCRC 21748 / CBS 615 / JCM 9827 / NBRC 10315 / NRRL Y-1498 / VKM Y-70</strain>
    </source>
</reference>
<feature type="compositionally biased region" description="Low complexity" evidence="3">
    <location>
        <begin position="110"/>
        <end position="119"/>
    </location>
</feature>
<accession>G3B2Z0</accession>
<dbReference type="RefSeq" id="XP_006686351.1">
    <property type="nucleotide sequence ID" value="XM_006686288.1"/>
</dbReference>
<dbReference type="InterPro" id="IPR002068">
    <property type="entry name" value="A-crystallin/Hsp20_dom"/>
</dbReference>
<dbReference type="Proteomes" id="UP000000707">
    <property type="component" value="Unassembled WGS sequence"/>
</dbReference>
<gene>
    <name evidence="5" type="ORF">CANTEDRAFT_114075</name>
</gene>
<dbReference type="OrthoDB" id="1431247at2759"/>
<protein>
    <recommendedName>
        <fullName evidence="4">SHSP domain-containing protein</fullName>
    </recommendedName>
</protein>
<dbReference type="InterPro" id="IPR008978">
    <property type="entry name" value="HSP20-like_chaperone"/>
</dbReference>
<dbReference type="CDD" id="cd00298">
    <property type="entry name" value="ACD_sHsps_p23-like"/>
    <property type="match status" value="1"/>
</dbReference>
<dbReference type="GeneID" id="18247251"/>
<dbReference type="eggNOG" id="ENOG502RQBX">
    <property type="taxonomic scope" value="Eukaryota"/>
</dbReference>
<feature type="domain" description="SHSP" evidence="4">
    <location>
        <begin position="51"/>
        <end position="166"/>
    </location>
</feature>
<evidence type="ECO:0000313" key="5">
    <source>
        <dbReference type="EMBL" id="EGV64037.1"/>
    </source>
</evidence>
<dbReference type="Pfam" id="PF00011">
    <property type="entry name" value="HSP20"/>
    <property type="match status" value="1"/>
</dbReference>
<dbReference type="PROSITE" id="PS01031">
    <property type="entry name" value="SHSP"/>
    <property type="match status" value="1"/>
</dbReference>
<evidence type="ECO:0000256" key="1">
    <source>
        <dbReference type="PROSITE-ProRule" id="PRU00285"/>
    </source>
</evidence>
<proteinExistence type="inferred from homology"/>
<sequence>MFGLHDRFFNDFYNVPFFSRSRSALPGISGSSLIPRREFDSFINEPLVFRENFFNVENDVKLKEEPDKYLIGFKDDKINEKELKVDFLKKENELKISISQKSESKEGEEGPQSYYSSSYQSSIRFDKPVKFEEIEADVKDGQVSIVIPKVEADPVPAENVVNVAIKGIEPQAPPATIEGSK</sequence>
<keyword evidence="6" id="KW-1185">Reference proteome</keyword>
<dbReference type="SUPFAM" id="SSF49764">
    <property type="entry name" value="HSP20-like chaperones"/>
    <property type="match status" value="1"/>
</dbReference>
<organism evidence="6">
    <name type="scientific">Candida tenuis (strain ATCC 10573 / BCRC 21748 / CBS 615 / JCM 9827 / NBRC 10315 / NRRL Y-1498 / VKM Y-70)</name>
    <name type="common">Yeast</name>
    <name type="synonym">Yamadazyma tenuis</name>
    <dbReference type="NCBI Taxonomy" id="590646"/>
    <lineage>
        <taxon>Eukaryota</taxon>
        <taxon>Fungi</taxon>
        <taxon>Dikarya</taxon>
        <taxon>Ascomycota</taxon>
        <taxon>Saccharomycotina</taxon>
        <taxon>Pichiomycetes</taxon>
        <taxon>Debaryomycetaceae</taxon>
        <taxon>Yamadazyma</taxon>
    </lineage>
</organism>
<evidence type="ECO:0000256" key="2">
    <source>
        <dbReference type="RuleBase" id="RU003616"/>
    </source>
</evidence>
<evidence type="ECO:0000313" key="6">
    <source>
        <dbReference type="Proteomes" id="UP000000707"/>
    </source>
</evidence>
<dbReference type="KEGG" id="cten:18247251"/>
<dbReference type="HOGENOM" id="CLU_114640_0_0_1"/>
<comment type="similarity">
    <text evidence="1 2">Belongs to the small heat shock protein (HSP20) family.</text>
</comment>
<name>G3B2Z0_CANTC</name>
<dbReference type="EMBL" id="GL996521">
    <property type="protein sequence ID" value="EGV64037.1"/>
    <property type="molecule type" value="Genomic_DNA"/>
</dbReference>
<evidence type="ECO:0000256" key="3">
    <source>
        <dbReference type="SAM" id="MobiDB-lite"/>
    </source>
</evidence>
<dbReference type="AlphaFoldDB" id="G3B2Z0"/>